<dbReference type="InterPro" id="IPR038231">
    <property type="entry name" value="MepB-like_sf"/>
</dbReference>
<dbReference type="PIRSF" id="PIRSF032285">
    <property type="entry name" value="UCP032285"/>
    <property type="match status" value="1"/>
</dbReference>
<name>A0AB39VZB4_9FLAO</name>
<accession>A0AB39VZB4</accession>
<evidence type="ECO:0000313" key="1">
    <source>
        <dbReference type="EMBL" id="XDU94103.1"/>
    </source>
</evidence>
<dbReference type="RefSeq" id="WP_369752260.1">
    <property type="nucleotide sequence ID" value="NZ_CP165625.1"/>
</dbReference>
<sequence length="177" mass="20097">MILENTSTDTYLNHLKTIKELFYNKYGLSITQLVINPESKEYEACSFLLNEKKVVYRQAKITPTKAGQFVTVWKRNALGITAPFNSKDVLDFIIITVKTATQLGQFIFPKAVLATKGILTHNEKDGKRGIRVYAPWDSVSSKQAIQTQAWQTDYFLALDDSNSFDIVRAKALLELKK</sequence>
<proteinExistence type="predicted"/>
<reference evidence="1" key="1">
    <citation type="submission" date="2024-07" db="EMBL/GenBank/DDBJ databases">
        <authorList>
            <person name="Biller S.J."/>
        </authorList>
    </citation>
    <scope>NUCLEOTIDE SEQUENCE</scope>
    <source>
        <strain evidence="1">WC2409</strain>
    </source>
</reference>
<gene>
    <name evidence="1" type="ORF">AB3G34_09365</name>
</gene>
<dbReference type="Pfam" id="PF08877">
    <property type="entry name" value="MepB-like"/>
    <property type="match status" value="1"/>
</dbReference>
<organism evidence="1">
    <name type="scientific">Flavobacterium sp. WC2409</name>
    <dbReference type="NCBI Taxonomy" id="3234139"/>
    <lineage>
        <taxon>Bacteria</taxon>
        <taxon>Pseudomonadati</taxon>
        <taxon>Bacteroidota</taxon>
        <taxon>Flavobacteriia</taxon>
        <taxon>Flavobacteriales</taxon>
        <taxon>Flavobacteriaceae</taxon>
        <taxon>Flavobacterium</taxon>
    </lineage>
</organism>
<dbReference type="InterPro" id="IPR011235">
    <property type="entry name" value="MepB-like"/>
</dbReference>
<dbReference type="EMBL" id="CP165625">
    <property type="protein sequence ID" value="XDU94103.1"/>
    <property type="molecule type" value="Genomic_DNA"/>
</dbReference>
<protein>
    <submittedName>
        <fullName evidence="1">MepB family protein</fullName>
    </submittedName>
</protein>
<dbReference type="AlphaFoldDB" id="A0AB39VZB4"/>
<dbReference type="Gene3D" id="3.40.1350.140">
    <property type="entry name" value="MepB-like"/>
    <property type="match status" value="1"/>
</dbReference>